<dbReference type="PROSITE" id="PS51257">
    <property type="entry name" value="PROKAR_LIPOPROTEIN"/>
    <property type="match status" value="1"/>
</dbReference>
<comment type="caution">
    <text evidence="1">The sequence shown here is derived from an EMBL/GenBank/DDBJ whole genome shotgun (WGS) entry which is preliminary data.</text>
</comment>
<gene>
    <name evidence="1" type="ORF">HMPREF9997_02852</name>
</gene>
<evidence type="ECO:0000313" key="2">
    <source>
        <dbReference type="Proteomes" id="UP000010445"/>
    </source>
</evidence>
<dbReference type="HOGENOM" id="CLU_1783602_0_0_11"/>
<keyword evidence="2" id="KW-1185">Reference proteome</keyword>
<accession>L1M9A6</accession>
<dbReference type="Proteomes" id="UP000010445">
    <property type="component" value="Unassembled WGS sequence"/>
</dbReference>
<dbReference type="EMBL" id="AMEM01000044">
    <property type="protein sequence ID" value="EKX87526.1"/>
    <property type="molecule type" value="Genomic_DNA"/>
</dbReference>
<proteinExistence type="predicted"/>
<sequence>MRGVDNAVRFTVCTNVAGGCNNDGALFFGAAECRVKPLPEFRAVGMSAQCAGDAGDHGDVDDLRAKVEGAVNGCGEGFEGAAVVVVTRVGAGLSDADDGGVRRDAHVVISSGGSSNETSNDGAMAIAVVEGVVFPEEVGTGIKPG</sequence>
<protein>
    <submittedName>
        <fullName evidence="1">Uncharacterized protein</fullName>
    </submittedName>
</protein>
<dbReference type="AlphaFoldDB" id="L1M9A6"/>
<name>L1M9A6_9CORY</name>
<evidence type="ECO:0000313" key="1">
    <source>
        <dbReference type="EMBL" id="EKX87526.1"/>
    </source>
</evidence>
<organism evidence="1 2">
    <name type="scientific">Corynebacterium durum F0235</name>
    <dbReference type="NCBI Taxonomy" id="1035195"/>
    <lineage>
        <taxon>Bacteria</taxon>
        <taxon>Bacillati</taxon>
        <taxon>Actinomycetota</taxon>
        <taxon>Actinomycetes</taxon>
        <taxon>Mycobacteriales</taxon>
        <taxon>Corynebacteriaceae</taxon>
        <taxon>Corynebacterium</taxon>
    </lineage>
</organism>
<reference evidence="1 2" key="1">
    <citation type="submission" date="2012-05" db="EMBL/GenBank/DDBJ databases">
        <authorList>
            <person name="Weinstock G."/>
            <person name="Sodergren E."/>
            <person name="Lobos E.A."/>
            <person name="Fulton L."/>
            <person name="Fulton R."/>
            <person name="Courtney L."/>
            <person name="Fronick C."/>
            <person name="O'Laughlin M."/>
            <person name="Godfrey J."/>
            <person name="Wilson R.M."/>
            <person name="Miner T."/>
            <person name="Farmer C."/>
            <person name="Delehaunty K."/>
            <person name="Cordes M."/>
            <person name="Minx P."/>
            <person name="Tomlinson C."/>
            <person name="Chen J."/>
            <person name="Wollam A."/>
            <person name="Pepin K.H."/>
            <person name="Bhonagiri V."/>
            <person name="Zhang X."/>
            <person name="Suruliraj S."/>
            <person name="Warren W."/>
            <person name="Mitreva M."/>
            <person name="Mardis E.R."/>
            <person name="Wilson R.K."/>
        </authorList>
    </citation>
    <scope>NUCLEOTIDE SEQUENCE [LARGE SCALE GENOMIC DNA]</scope>
    <source>
        <strain evidence="1 2">F0235</strain>
    </source>
</reference>